<feature type="coiled-coil region" evidence="1">
    <location>
        <begin position="1"/>
        <end position="38"/>
    </location>
</feature>
<proteinExistence type="predicted"/>
<dbReference type="EMBL" id="LKET01000068">
    <property type="protein sequence ID" value="KPU42130.1"/>
    <property type="molecule type" value="Genomic_DNA"/>
</dbReference>
<evidence type="ECO:0000256" key="1">
    <source>
        <dbReference type="SAM" id="Coils"/>
    </source>
</evidence>
<gene>
    <name evidence="2" type="ORF">OXPF_39090</name>
</gene>
<organism evidence="2 3">
    <name type="scientific">Oxobacter pfennigii</name>
    <dbReference type="NCBI Taxonomy" id="36849"/>
    <lineage>
        <taxon>Bacteria</taxon>
        <taxon>Bacillati</taxon>
        <taxon>Bacillota</taxon>
        <taxon>Clostridia</taxon>
        <taxon>Eubacteriales</taxon>
        <taxon>Clostridiaceae</taxon>
        <taxon>Oxobacter</taxon>
    </lineage>
</organism>
<reference evidence="2 3" key="1">
    <citation type="submission" date="2015-09" db="EMBL/GenBank/DDBJ databases">
        <title>Genome sequence of Oxobacter pfennigii DSM 3222.</title>
        <authorList>
            <person name="Poehlein A."/>
            <person name="Bengelsdorf F.R."/>
            <person name="Schiel-Bengelsdorf B."/>
            <person name="Duerre P."/>
            <person name="Daniel R."/>
        </authorList>
    </citation>
    <scope>NUCLEOTIDE SEQUENCE [LARGE SCALE GENOMIC DNA]</scope>
    <source>
        <strain evidence="2 3">DSM 3222</strain>
    </source>
</reference>
<comment type="caution">
    <text evidence="2">The sequence shown here is derived from an EMBL/GenBank/DDBJ whole genome shotgun (WGS) entry which is preliminary data.</text>
</comment>
<keyword evidence="3" id="KW-1185">Reference proteome</keyword>
<evidence type="ECO:0000313" key="3">
    <source>
        <dbReference type="Proteomes" id="UP000050326"/>
    </source>
</evidence>
<name>A0A0P8W3Z3_9CLOT</name>
<dbReference type="Proteomes" id="UP000050326">
    <property type="component" value="Unassembled WGS sequence"/>
</dbReference>
<sequence>MDKNKEATENLLEENKLLKEENERLKILLRSIKDCINNA</sequence>
<protein>
    <submittedName>
        <fullName evidence="2">Uncharacterized protein</fullName>
    </submittedName>
</protein>
<dbReference type="STRING" id="36849.OXPF_39090"/>
<dbReference type="AlphaFoldDB" id="A0A0P8W3Z3"/>
<evidence type="ECO:0000313" key="2">
    <source>
        <dbReference type="EMBL" id="KPU42130.1"/>
    </source>
</evidence>
<accession>A0A0P8W3Z3</accession>
<keyword evidence="1" id="KW-0175">Coiled coil</keyword>